<comment type="caution">
    <text evidence="1">The sequence shown here is derived from an EMBL/GenBank/DDBJ whole genome shotgun (WGS) entry which is preliminary data.</text>
</comment>
<dbReference type="EMBL" id="JACCCC010000001">
    <property type="protein sequence ID" value="NYE44898.1"/>
    <property type="molecule type" value="Genomic_DNA"/>
</dbReference>
<evidence type="ECO:0000313" key="1">
    <source>
        <dbReference type="EMBL" id="NYE44898.1"/>
    </source>
</evidence>
<dbReference type="RefSeq" id="WP_179641216.1">
    <property type="nucleotide sequence ID" value="NZ_BAAAYY010000005.1"/>
</dbReference>
<accession>A0A852TLT7</accession>
<protein>
    <submittedName>
        <fullName evidence="1">Uncharacterized protein</fullName>
    </submittedName>
</protein>
<keyword evidence="2" id="KW-1185">Reference proteome</keyword>
<reference evidence="1 2" key="1">
    <citation type="submission" date="2020-07" db="EMBL/GenBank/DDBJ databases">
        <title>Sequencing the genomes of 1000 actinobacteria strains.</title>
        <authorList>
            <person name="Klenk H.-P."/>
        </authorList>
    </citation>
    <scope>NUCLEOTIDE SEQUENCE [LARGE SCALE GENOMIC DNA]</scope>
    <source>
        <strain evidence="1 2">CXB654</strain>
    </source>
</reference>
<gene>
    <name evidence="1" type="ORF">HDA32_000018</name>
</gene>
<organism evidence="1 2">
    <name type="scientific">Spinactinospora alkalitolerans</name>
    <dbReference type="NCBI Taxonomy" id="687207"/>
    <lineage>
        <taxon>Bacteria</taxon>
        <taxon>Bacillati</taxon>
        <taxon>Actinomycetota</taxon>
        <taxon>Actinomycetes</taxon>
        <taxon>Streptosporangiales</taxon>
        <taxon>Nocardiopsidaceae</taxon>
        <taxon>Spinactinospora</taxon>
    </lineage>
</organism>
<dbReference type="Proteomes" id="UP000589036">
    <property type="component" value="Unassembled WGS sequence"/>
</dbReference>
<evidence type="ECO:0000313" key="2">
    <source>
        <dbReference type="Proteomes" id="UP000589036"/>
    </source>
</evidence>
<name>A0A852TLT7_9ACTN</name>
<proteinExistence type="predicted"/>
<sequence length="80" mass="8561">MPTPEVLPQHLLALMYAPEDAVIIVCPDGWAAVARAHQSDGRVVYSRARLLSDGVVPTPEALAELADRLTGTLVGWELVA</sequence>
<dbReference type="AlphaFoldDB" id="A0A852TLT7"/>